<comment type="catalytic activity">
    <reaction evidence="2">
        <text>(7R,8S)-7,8-diammoniononanoate + CO2 + ATP = (4R,5S)-dethiobiotin + ADP + phosphate + 3 H(+)</text>
        <dbReference type="Rhea" id="RHEA:15805"/>
        <dbReference type="ChEBI" id="CHEBI:15378"/>
        <dbReference type="ChEBI" id="CHEBI:16526"/>
        <dbReference type="ChEBI" id="CHEBI:30616"/>
        <dbReference type="ChEBI" id="CHEBI:43474"/>
        <dbReference type="ChEBI" id="CHEBI:149469"/>
        <dbReference type="ChEBI" id="CHEBI:149473"/>
        <dbReference type="ChEBI" id="CHEBI:456216"/>
        <dbReference type="EC" id="6.3.3.3"/>
    </reaction>
</comment>
<comment type="subcellular location">
    <subcellularLocation>
        <location evidence="2">Cytoplasm</location>
    </subcellularLocation>
</comment>
<dbReference type="SUPFAM" id="SSF52540">
    <property type="entry name" value="P-loop containing nucleoside triphosphate hydrolases"/>
    <property type="match status" value="1"/>
</dbReference>
<comment type="caution">
    <text evidence="3">The sequence shown here is derived from an EMBL/GenBank/DDBJ whole genome shotgun (WGS) entry which is preliminary data.</text>
</comment>
<accession>A0ABS9EC46</accession>
<comment type="subunit">
    <text evidence="2">Homodimer.</text>
</comment>
<name>A0ABS9EC46_9FLAO</name>
<comment type="similarity">
    <text evidence="2">Belongs to the dethiobiotin synthetase family.</text>
</comment>
<reference evidence="3" key="1">
    <citation type="submission" date="2022-01" db="EMBL/GenBank/DDBJ databases">
        <title>Gillisia lutea sp. nov., isolated from marine plastic residues from the Malvarosa beach (Valencia, Spain).</title>
        <authorList>
            <person name="Vidal-Verdu A."/>
            <person name="Molina-Menor E."/>
            <person name="Satari L."/>
            <person name="Pascual J."/>
            <person name="Pereto J."/>
            <person name="Porcar M."/>
        </authorList>
    </citation>
    <scope>NUCLEOTIDE SEQUENCE</scope>
    <source>
        <strain evidence="3">M10.2A</strain>
    </source>
</reference>
<dbReference type="CDD" id="cd03109">
    <property type="entry name" value="DTBS"/>
    <property type="match status" value="1"/>
</dbReference>
<feature type="binding site" evidence="2">
    <location>
        <begin position="13"/>
        <end position="18"/>
    </location>
    <ligand>
        <name>ATP</name>
        <dbReference type="ChEBI" id="CHEBI:30616"/>
    </ligand>
</feature>
<keyword evidence="2" id="KW-0479">Metal-binding</keyword>
<keyword evidence="2" id="KW-0460">Magnesium</keyword>
<sequence length="206" mass="22434">MSKTYFVTGIGTEVGKTIVSAILTEALEADYWKPIQAGDLDKSDSHKVEALVSNATTVFHSNSFALQTPMSPHAAAEIDGVKMTSKNIKRPETSNTLVIEGAGGLLVPINSKETIADLMAPEDEIMVVSRHYLGSINHSLLTLEALKSRDLKVAGIIFNGEENKTSEKAIVEISGIPALGRIEEEPYFDKNVVKEYAEIFRSVLKK</sequence>
<feature type="binding site" evidence="2">
    <location>
        <begin position="100"/>
        <end position="103"/>
    </location>
    <ligand>
        <name>ATP</name>
        <dbReference type="ChEBI" id="CHEBI:30616"/>
    </ligand>
</feature>
<dbReference type="PANTHER" id="PTHR43210">
    <property type="entry name" value="DETHIOBIOTIN SYNTHETASE"/>
    <property type="match status" value="1"/>
</dbReference>
<keyword evidence="2 3" id="KW-0436">Ligase</keyword>
<dbReference type="RefSeq" id="WP_236132604.1">
    <property type="nucleotide sequence ID" value="NZ_JAKGTH010000006.1"/>
</dbReference>
<comment type="function">
    <text evidence="2">Catalyzes a mechanistically unusual reaction, the ATP-dependent insertion of CO2 between the N7 and N8 nitrogen atoms of 7,8-diaminopelargonic acid (DAPA, also called 7,8-diammoniononanoate) to form a ureido ring.</text>
</comment>
<dbReference type="InterPro" id="IPR027417">
    <property type="entry name" value="P-loop_NTPase"/>
</dbReference>
<gene>
    <name evidence="2 3" type="primary">bioD</name>
    <name evidence="3" type="ORF">L1I30_02155</name>
</gene>
<dbReference type="NCBIfam" id="TIGR00347">
    <property type="entry name" value="bioD"/>
    <property type="match status" value="1"/>
</dbReference>
<feature type="binding site" evidence="2">
    <location>
        <position position="17"/>
    </location>
    <ligand>
        <name>Mg(2+)</name>
        <dbReference type="ChEBI" id="CHEBI:18420"/>
    </ligand>
</feature>
<feature type="binding site" evidence="2">
    <location>
        <position position="44"/>
    </location>
    <ligand>
        <name>Mg(2+)</name>
        <dbReference type="ChEBI" id="CHEBI:18420"/>
    </ligand>
</feature>
<keyword evidence="1 2" id="KW-0093">Biotin biosynthesis</keyword>
<evidence type="ECO:0000313" key="3">
    <source>
        <dbReference type="EMBL" id="MCF4100459.1"/>
    </source>
</evidence>
<dbReference type="EMBL" id="JAKGTH010000006">
    <property type="protein sequence ID" value="MCF4100459.1"/>
    <property type="molecule type" value="Genomic_DNA"/>
</dbReference>
<feature type="binding site" evidence="2">
    <location>
        <position position="100"/>
    </location>
    <ligand>
        <name>Mg(2+)</name>
        <dbReference type="ChEBI" id="CHEBI:18420"/>
    </ligand>
</feature>
<feature type="binding site" evidence="2">
    <location>
        <position position="44"/>
    </location>
    <ligand>
        <name>ATP</name>
        <dbReference type="ChEBI" id="CHEBI:30616"/>
    </ligand>
</feature>
<dbReference type="GO" id="GO:0004141">
    <property type="term" value="F:dethiobiotin synthase activity"/>
    <property type="evidence" value="ECO:0007669"/>
    <property type="project" value="UniProtKB-EC"/>
</dbReference>
<dbReference type="PANTHER" id="PTHR43210:SF5">
    <property type="entry name" value="DETHIOBIOTIN SYNTHETASE"/>
    <property type="match status" value="1"/>
</dbReference>
<dbReference type="HAMAP" id="MF_00336">
    <property type="entry name" value="BioD"/>
    <property type="match status" value="1"/>
</dbReference>
<dbReference type="Proteomes" id="UP001179363">
    <property type="component" value="Unassembled WGS sequence"/>
</dbReference>
<keyword evidence="2" id="KW-0547">Nucleotide-binding</keyword>
<proteinExistence type="inferred from homology"/>
<keyword evidence="2" id="KW-0067">ATP-binding</keyword>
<evidence type="ECO:0000256" key="1">
    <source>
        <dbReference type="ARBA" id="ARBA00022756"/>
    </source>
</evidence>
<dbReference type="Pfam" id="PF13500">
    <property type="entry name" value="AAA_26"/>
    <property type="match status" value="1"/>
</dbReference>
<keyword evidence="2" id="KW-0963">Cytoplasm</keyword>
<organism evidence="3 4">
    <name type="scientific">Gillisia lutea</name>
    <dbReference type="NCBI Taxonomy" id="2909668"/>
    <lineage>
        <taxon>Bacteria</taxon>
        <taxon>Pseudomonadati</taxon>
        <taxon>Bacteroidota</taxon>
        <taxon>Flavobacteriia</taxon>
        <taxon>Flavobacteriales</taxon>
        <taxon>Flavobacteriaceae</taxon>
        <taxon>Gillisia</taxon>
    </lineage>
</organism>
<comment type="cofactor">
    <cofactor evidence="2">
        <name>Mg(2+)</name>
        <dbReference type="ChEBI" id="CHEBI:18420"/>
    </cofactor>
</comment>
<dbReference type="InterPro" id="IPR004472">
    <property type="entry name" value="DTB_synth_BioD"/>
</dbReference>
<comment type="pathway">
    <text evidence="2">Cofactor biosynthesis; biotin biosynthesis; biotin from 7,8-diaminononanoate: step 1/2.</text>
</comment>
<evidence type="ECO:0000256" key="2">
    <source>
        <dbReference type="HAMAP-Rule" id="MF_00336"/>
    </source>
</evidence>
<evidence type="ECO:0000313" key="4">
    <source>
        <dbReference type="Proteomes" id="UP001179363"/>
    </source>
</evidence>
<dbReference type="PIRSF" id="PIRSF006755">
    <property type="entry name" value="DTB_synth"/>
    <property type="match status" value="1"/>
</dbReference>
<comment type="caution">
    <text evidence="2">Lacks conserved residue(s) required for the propagation of feature annotation.</text>
</comment>
<protein>
    <recommendedName>
        <fullName evidence="2">ATP-dependent dethiobiotin synthetase BioD</fullName>
        <ecNumber evidence="2">6.3.3.3</ecNumber>
    </recommendedName>
    <alternativeName>
        <fullName evidence="2">DTB synthetase</fullName>
        <shortName evidence="2">DTBS</shortName>
    </alternativeName>
    <alternativeName>
        <fullName evidence="2">Dethiobiotin synthase</fullName>
    </alternativeName>
</protein>
<dbReference type="Gene3D" id="3.40.50.300">
    <property type="entry name" value="P-loop containing nucleotide triphosphate hydrolases"/>
    <property type="match status" value="1"/>
</dbReference>
<keyword evidence="4" id="KW-1185">Reference proteome</keyword>
<dbReference type="EC" id="6.3.3.3" evidence="2"/>
<feature type="active site" evidence="2">
    <location>
        <position position="33"/>
    </location>
</feature>